<feature type="transmembrane region" description="Helical" evidence="17">
    <location>
        <begin position="200"/>
        <end position="218"/>
    </location>
</feature>
<keyword evidence="12" id="KW-0325">Glycoprotein</keyword>
<keyword evidence="15 17" id="KW-0407">Ion channel</keyword>
<keyword evidence="5" id="KW-0732">Signal</keyword>
<evidence type="ECO:0000313" key="20">
    <source>
        <dbReference type="EMBL" id="MFH4973700.1"/>
    </source>
</evidence>
<evidence type="ECO:0000256" key="3">
    <source>
        <dbReference type="ARBA" id="ARBA00022475"/>
    </source>
</evidence>
<evidence type="ECO:0000256" key="6">
    <source>
        <dbReference type="ARBA" id="ARBA00022989"/>
    </source>
</evidence>
<evidence type="ECO:0000256" key="17">
    <source>
        <dbReference type="RuleBase" id="RU000687"/>
    </source>
</evidence>
<evidence type="ECO:0000256" key="14">
    <source>
        <dbReference type="ARBA" id="ARBA00023286"/>
    </source>
</evidence>
<keyword evidence="2 17" id="KW-0813">Transport</keyword>
<keyword evidence="3" id="KW-1003">Cell membrane</keyword>
<dbReference type="CDD" id="cd18997">
    <property type="entry name" value="LGIC_ECD_nAChR"/>
    <property type="match status" value="1"/>
</dbReference>
<feature type="transmembrane region" description="Helical" evidence="17">
    <location>
        <begin position="401"/>
        <end position="423"/>
    </location>
</feature>
<feature type="transmembrane region" description="Helical" evidence="17">
    <location>
        <begin position="266"/>
        <end position="283"/>
    </location>
</feature>
<accession>A0ABD6E224</accession>
<feature type="domain" description="Neurotransmitter-gated ion-channel transmembrane" evidence="19">
    <location>
        <begin position="175"/>
        <end position="418"/>
    </location>
</feature>
<feature type="transmembrane region" description="Helical" evidence="17">
    <location>
        <begin position="169"/>
        <end position="188"/>
    </location>
</feature>
<dbReference type="InterPro" id="IPR036734">
    <property type="entry name" value="Neur_chan_lig-bd_sf"/>
</dbReference>
<dbReference type="Gene3D" id="1.20.58.390">
    <property type="entry name" value="Neurotransmitter-gated ion-channel transmembrane domain"/>
    <property type="match status" value="2"/>
</dbReference>
<dbReference type="InterPro" id="IPR006201">
    <property type="entry name" value="Neur_channel"/>
</dbReference>
<proteinExistence type="inferred from homology"/>
<dbReference type="PANTHER" id="PTHR18945">
    <property type="entry name" value="NEUROTRANSMITTER GATED ION CHANNEL"/>
    <property type="match status" value="1"/>
</dbReference>
<dbReference type="SUPFAM" id="SSF90112">
    <property type="entry name" value="Neurotransmitter-gated ion-channel transmembrane pore"/>
    <property type="match status" value="1"/>
</dbReference>
<dbReference type="InterPro" id="IPR006202">
    <property type="entry name" value="Neur_chan_lig-bd"/>
</dbReference>
<keyword evidence="13" id="KW-0628">Postsynaptic cell membrane</keyword>
<dbReference type="Pfam" id="PF02932">
    <property type="entry name" value="Neur_chan_memb"/>
    <property type="match status" value="1"/>
</dbReference>
<dbReference type="GO" id="GO:0045211">
    <property type="term" value="C:postsynaptic membrane"/>
    <property type="evidence" value="ECO:0007669"/>
    <property type="project" value="UniProtKB-SubCell"/>
</dbReference>
<dbReference type="InterPro" id="IPR006029">
    <property type="entry name" value="Neurotrans-gated_channel_TM"/>
</dbReference>
<dbReference type="EMBL" id="JBGFUD010000109">
    <property type="protein sequence ID" value="MFH4973700.1"/>
    <property type="molecule type" value="Genomic_DNA"/>
</dbReference>
<dbReference type="Pfam" id="PF02931">
    <property type="entry name" value="Neur_chan_LBD"/>
    <property type="match status" value="1"/>
</dbReference>
<keyword evidence="7" id="KW-0770">Synapse</keyword>
<comment type="subcellular location">
    <subcellularLocation>
        <location evidence="16">Postsynaptic cell membrane</location>
        <topology evidence="16">Multi-pass membrane protein</topology>
    </subcellularLocation>
</comment>
<dbReference type="FunFam" id="2.70.170.10:FF:000016">
    <property type="entry name" value="Nicotinic acetylcholine receptor subunit"/>
    <property type="match status" value="1"/>
</dbReference>
<dbReference type="Proteomes" id="UP001608902">
    <property type="component" value="Unassembled WGS sequence"/>
</dbReference>
<comment type="caution">
    <text evidence="20">The sequence shown here is derived from an EMBL/GenBank/DDBJ whole genome shotgun (WGS) entry which is preliminary data.</text>
</comment>
<keyword evidence="9 17" id="KW-0472">Membrane</keyword>
<feature type="transmembrane region" description="Helical" evidence="17">
    <location>
        <begin position="230"/>
        <end position="254"/>
    </location>
</feature>
<keyword evidence="10" id="KW-1015">Disulfide bond</keyword>
<evidence type="ECO:0000256" key="2">
    <source>
        <dbReference type="ARBA" id="ARBA00022448"/>
    </source>
</evidence>
<dbReference type="PROSITE" id="PS00236">
    <property type="entry name" value="NEUROTR_ION_CHANNEL"/>
    <property type="match status" value="1"/>
</dbReference>
<evidence type="ECO:0000256" key="12">
    <source>
        <dbReference type="ARBA" id="ARBA00023180"/>
    </source>
</evidence>
<evidence type="ECO:0000256" key="9">
    <source>
        <dbReference type="ARBA" id="ARBA00023136"/>
    </source>
</evidence>
<evidence type="ECO:0000256" key="4">
    <source>
        <dbReference type="ARBA" id="ARBA00022692"/>
    </source>
</evidence>
<dbReference type="CDD" id="cd19051">
    <property type="entry name" value="LGIC_TM_cation"/>
    <property type="match status" value="1"/>
</dbReference>
<dbReference type="PRINTS" id="PR00254">
    <property type="entry name" value="NICOTINICR"/>
</dbReference>
<dbReference type="InterPro" id="IPR002394">
    <property type="entry name" value="Nicotinic_acetylcholine_rcpt"/>
</dbReference>
<keyword evidence="8 17" id="KW-0406">Ion transport</keyword>
<dbReference type="InterPro" id="IPR038050">
    <property type="entry name" value="Neuro_actylchol_rec"/>
</dbReference>
<dbReference type="Gene3D" id="2.70.170.10">
    <property type="entry name" value="Neurotransmitter-gated ion-channel ligand-binding domain"/>
    <property type="match status" value="1"/>
</dbReference>
<dbReference type="InterPro" id="IPR018000">
    <property type="entry name" value="Neurotransmitter_ion_chnl_CS"/>
</dbReference>
<evidence type="ECO:0000313" key="21">
    <source>
        <dbReference type="Proteomes" id="UP001608902"/>
    </source>
</evidence>
<keyword evidence="11" id="KW-0675">Receptor</keyword>
<dbReference type="GO" id="GO:0007268">
    <property type="term" value="P:chemical synaptic transmission"/>
    <property type="evidence" value="ECO:0007669"/>
    <property type="project" value="UniProtKB-ARBA"/>
</dbReference>
<dbReference type="SUPFAM" id="SSF63712">
    <property type="entry name" value="Nicotinic receptor ligand binding domain-like"/>
    <property type="match status" value="1"/>
</dbReference>
<comment type="similarity">
    <text evidence="1">Belongs to the ligand-gated ion channel (TC 1.A.9) family. Acetylcholine receptor (TC 1.A.9.1) subfamily.</text>
</comment>
<evidence type="ECO:0000256" key="11">
    <source>
        <dbReference type="ARBA" id="ARBA00023170"/>
    </source>
</evidence>
<evidence type="ECO:0000256" key="7">
    <source>
        <dbReference type="ARBA" id="ARBA00023018"/>
    </source>
</evidence>
<keyword evidence="4 17" id="KW-0812">Transmembrane</keyword>
<name>A0ABD6E224_9BILA</name>
<evidence type="ECO:0000256" key="8">
    <source>
        <dbReference type="ARBA" id="ARBA00023065"/>
    </source>
</evidence>
<evidence type="ECO:0000256" key="16">
    <source>
        <dbReference type="ARBA" id="ARBA00034104"/>
    </source>
</evidence>
<evidence type="ECO:0000256" key="10">
    <source>
        <dbReference type="ARBA" id="ARBA00023157"/>
    </source>
</evidence>
<dbReference type="InterPro" id="IPR036719">
    <property type="entry name" value="Neuro-gated_channel_TM_sf"/>
</dbReference>
<dbReference type="AlphaFoldDB" id="A0ABD6E224"/>
<protein>
    <submittedName>
        <fullName evidence="20">Uncharacterized protein</fullName>
    </submittedName>
</protein>
<evidence type="ECO:0000256" key="15">
    <source>
        <dbReference type="ARBA" id="ARBA00023303"/>
    </source>
</evidence>
<evidence type="ECO:0000256" key="5">
    <source>
        <dbReference type="ARBA" id="ARBA00022729"/>
    </source>
</evidence>
<reference evidence="20 21" key="1">
    <citation type="submission" date="2024-08" db="EMBL/GenBank/DDBJ databases">
        <title>Gnathostoma spinigerum genome.</title>
        <authorList>
            <person name="Gonzalez-Bertolin B."/>
            <person name="Monzon S."/>
            <person name="Zaballos A."/>
            <person name="Jimenez P."/>
            <person name="Dekumyoy P."/>
            <person name="Varona S."/>
            <person name="Cuesta I."/>
            <person name="Sumanam S."/>
            <person name="Adisakwattana P."/>
            <person name="Gasser R.B."/>
            <person name="Hernandez-Gonzalez A."/>
            <person name="Young N.D."/>
            <person name="Perteguer M.J."/>
        </authorList>
    </citation>
    <scope>NUCLEOTIDE SEQUENCE [LARGE SCALE GENOMIC DNA]</scope>
    <source>
        <strain evidence="20">AL3</strain>
        <tissue evidence="20">Liver</tissue>
    </source>
</reference>
<feature type="domain" description="Neurotransmitter-gated ion-channel ligand-binding" evidence="18">
    <location>
        <begin position="4"/>
        <end position="168"/>
    </location>
</feature>
<evidence type="ECO:0000256" key="1">
    <source>
        <dbReference type="ARBA" id="ARBA00009237"/>
    </source>
</evidence>
<keyword evidence="6 17" id="KW-1133">Transmembrane helix</keyword>
<organism evidence="20 21">
    <name type="scientific">Gnathostoma spinigerum</name>
    <dbReference type="NCBI Taxonomy" id="75299"/>
    <lineage>
        <taxon>Eukaryota</taxon>
        <taxon>Metazoa</taxon>
        <taxon>Ecdysozoa</taxon>
        <taxon>Nematoda</taxon>
        <taxon>Chromadorea</taxon>
        <taxon>Rhabditida</taxon>
        <taxon>Spirurina</taxon>
        <taxon>Gnathostomatomorpha</taxon>
        <taxon>Gnathostomatoidea</taxon>
        <taxon>Gnathostomatidae</taxon>
        <taxon>Gnathostoma</taxon>
    </lineage>
</organism>
<keyword evidence="14" id="KW-1071">Ligand-gated ion channel</keyword>
<gene>
    <name evidence="20" type="ORF">AB6A40_000409</name>
</gene>
<dbReference type="GO" id="GO:0034220">
    <property type="term" value="P:monoatomic ion transmembrane transport"/>
    <property type="evidence" value="ECO:0007669"/>
    <property type="project" value="UniProtKB-KW"/>
</dbReference>
<sequence>MFRNERAEQLEVNAWLKYSWKDDKLRWNPSEYGNISDMRHPAGSIWQPDVLLYNSVDSAFDTTYKSNIVGYSDGSLTWIPPGILKISCKIDIYWFPFDEQICYFKFGSWTFNGREIDLQPGDFDMSEYIENGEWAVLRTWDERTERFYECCPEPYPDVKFFIHLRRRTLYYAFNLILPCLLILILVVIGFSLRPETCEKVGLQISVALANTVFLTIMNEMTPPTSEAVPLLGLFFESCMVISVAATAFTVYVQAVHFRSNDNHRRMGFWMRYLLIEWCPYLLLMSQPRRQNNLSTLKQTWRARKKQCTREDPNGFLYDDEHYGAVHRLGEILQRNLDTLLLQIKVGPVESSEEKEALKQHLTLLHKIYNHVKLMREKSDDDLEQQTISYEWKFAAMVFDRLGLLFFAFVIIVTCFTVGIRAPYLNA</sequence>
<evidence type="ECO:0000256" key="13">
    <source>
        <dbReference type="ARBA" id="ARBA00023257"/>
    </source>
</evidence>
<keyword evidence="21" id="KW-1185">Reference proteome</keyword>
<evidence type="ECO:0000259" key="19">
    <source>
        <dbReference type="Pfam" id="PF02932"/>
    </source>
</evidence>
<evidence type="ECO:0000259" key="18">
    <source>
        <dbReference type="Pfam" id="PF02931"/>
    </source>
</evidence>
<dbReference type="PRINTS" id="PR00252">
    <property type="entry name" value="NRIONCHANNEL"/>
</dbReference>